<evidence type="ECO:0000313" key="2">
    <source>
        <dbReference type="EMBL" id="SVA83570.1"/>
    </source>
</evidence>
<name>A0A381Z2Z0_9ZZZZ</name>
<dbReference type="Gene3D" id="2.40.50.90">
    <property type="match status" value="1"/>
</dbReference>
<dbReference type="InterPro" id="IPR016071">
    <property type="entry name" value="Staphylococal_nuclease_OB-fold"/>
</dbReference>
<dbReference type="PROSITE" id="PS50830">
    <property type="entry name" value="TNASE_3"/>
    <property type="match status" value="1"/>
</dbReference>
<reference evidence="2" key="1">
    <citation type="submission" date="2018-05" db="EMBL/GenBank/DDBJ databases">
        <authorList>
            <person name="Lanie J.A."/>
            <person name="Ng W.-L."/>
            <person name="Kazmierczak K.M."/>
            <person name="Andrzejewski T.M."/>
            <person name="Davidsen T.M."/>
            <person name="Wayne K.J."/>
            <person name="Tettelin H."/>
            <person name="Glass J.I."/>
            <person name="Rusch D."/>
            <person name="Podicherti R."/>
            <person name="Tsui H.-C.T."/>
            <person name="Winkler M.E."/>
        </authorList>
    </citation>
    <scope>NUCLEOTIDE SEQUENCE</scope>
</reference>
<organism evidence="2">
    <name type="scientific">marine metagenome</name>
    <dbReference type="NCBI Taxonomy" id="408172"/>
    <lineage>
        <taxon>unclassified sequences</taxon>
        <taxon>metagenomes</taxon>
        <taxon>ecological metagenomes</taxon>
    </lineage>
</organism>
<dbReference type="Pfam" id="PF00565">
    <property type="entry name" value="SNase"/>
    <property type="match status" value="1"/>
</dbReference>
<accession>A0A381Z2Z0</accession>
<gene>
    <name evidence="2" type="ORF">METZ01_LOCUS136424</name>
</gene>
<dbReference type="SUPFAM" id="SSF50199">
    <property type="entry name" value="Staphylococcal nuclease"/>
    <property type="match status" value="1"/>
</dbReference>
<dbReference type="EMBL" id="UINC01019743">
    <property type="protein sequence ID" value="SVA83570.1"/>
    <property type="molecule type" value="Genomic_DNA"/>
</dbReference>
<evidence type="ECO:0000259" key="1">
    <source>
        <dbReference type="PROSITE" id="PS50830"/>
    </source>
</evidence>
<sequence>MAEYINEEPCEFVYNITAVEKIVDGDTIDAVFDLGFDVRICNRIRLLGIDTPESRTRHKNEKIYGKLSKKALTSWVHWAILSDRDDIEIQCRCPESDSRGKFGRVLGELWINCTEDGHEFGGWTNINKWMCENGYAVGYHGQNKDDVKDQHWQNRLLLEEQGVHELLQWDEN</sequence>
<feature type="domain" description="TNase-like" evidence="1">
    <location>
        <begin position="19"/>
        <end position="172"/>
    </location>
</feature>
<proteinExistence type="predicted"/>
<dbReference type="InterPro" id="IPR035437">
    <property type="entry name" value="SNase_OB-fold_sf"/>
</dbReference>
<protein>
    <recommendedName>
        <fullName evidence="1">TNase-like domain-containing protein</fullName>
    </recommendedName>
</protein>
<dbReference type="AlphaFoldDB" id="A0A381Z2Z0"/>